<evidence type="ECO:0000256" key="2">
    <source>
        <dbReference type="ARBA" id="ARBA00022801"/>
    </source>
</evidence>
<dbReference type="PANTHER" id="PTHR23421">
    <property type="entry name" value="BETA-GALACTOSIDASE RELATED"/>
    <property type="match status" value="1"/>
</dbReference>
<dbReference type="InterPro" id="IPR001944">
    <property type="entry name" value="Glycoside_Hdrlase_35"/>
</dbReference>
<comment type="caution">
    <text evidence="8">The sequence shown here is derived from an EMBL/GenBank/DDBJ whole genome shotgun (WGS) entry which is preliminary data.</text>
</comment>
<dbReference type="InterPro" id="IPR017853">
    <property type="entry name" value="GH"/>
</dbReference>
<evidence type="ECO:0000313" key="8">
    <source>
        <dbReference type="EMBL" id="MDR7332904.1"/>
    </source>
</evidence>
<feature type="signal peptide" evidence="6">
    <location>
        <begin position="1"/>
        <end position="20"/>
    </location>
</feature>
<dbReference type="RefSeq" id="WP_310328007.1">
    <property type="nucleotide sequence ID" value="NZ_JAVDXV010000003.1"/>
</dbReference>
<evidence type="ECO:0000313" key="9">
    <source>
        <dbReference type="Proteomes" id="UP001180825"/>
    </source>
</evidence>
<protein>
    <recommendedName>
        <fullName evidence="4">Beta-galactosidase</fullName>
        <ecNumber evidence="4">3.2.1.23</ecNumber>
    </recommendedName>
</protein>
<evidence type="ECO:0000256" key="5">
    <source>
        <dbReference type="RuleBase" id="RU003679"/>
    </source>
</evidence>
<dbReference type="EMBL" id="JAVDXV010000003">
    <property type="protein sequence ID" value="MDR7332904.1"/>
    <property type="molecule type" value="Genomic_DNA"/>
</dbReference>
<evidence type="ECO:0000259" key="7">
    <source>
        <dbReference type="Pfam" id="PF01301"/>
    </source>
</evidence>
<keyword evidence="9" id="KW-1185">Reference proteome</keyword>
<feature type="chain" id="PRO_5046550336" description="Beta-galactosidase" evidence="6">
    <location>
        <begin position="21"/>
        <end position="795"/>
    </location>
</feature>
<reference evidence="8 9" key="1">
    <citation type="submission" date="2023-07" db="EMBL/GenBank/DDBJ databases">
        <title>Sorghum-associated microbial communities from plants grown in Nebraska, USA.</title>
        <authorList>
            <person name="Schachtman D."/>
        </authorList>
    </citation>
    <scope>NUCLEOTIDE SEQUENCE [LARGE SCALE GENOMIC DNA]</scope>
    <source>
        <strain evidence="8 9">BE316</strain>
    </source>
</reference>
<keyword evidence="6" id="KW-0732">Signal</keyword>
<gene>
    <name evidence="8" type="ORF">J2X21_002037</name>
</gene>
<sequence length="795" mass="85833">MNRMLTLSAALLLAAQGAAADTLLKLDARAAVPAPTTGHIKMGTAVSPKGQTLAVNNQYLLRDGQPWLPVMGEYHYSRAPASQWDAQLRLMKAAGIDVVASYVMWNHHQERPGAFDWKGNRDLRRFVLAAKAAGLDMVVRVGPWVHAEVRYGGIPDWVVDAMPTRGNDAEYLGHVEKLYAEIGRQIKGLLFKDGGPIVGVQLENEYNIRGAGRGEAHISALKALALKAGMDVPLYTVTGWDGTVYPSGEVIPVFGGYPDEPWATSDKELPAKETHAFRFDTRVSGDLGAQTKSHGMGTAETDKDKVPFFGAEYGPGLPAMYRRRTLVSPDDIASMLPVQIGSGVNLLGYYMFHGGRNAVGIGGTGLEESSLSGGYNDTPRINYDFQAPLGPDGQQREVLTKLRPYHYFLREHGSKLATMTVRQPERSPAKPTDLQTPRWSVRSNGESGFLFFNNHVRQYAMPAQLGVRFEVQLPGGVVTLPAKPVDLPNGAYFVWPFNLDLDGVKLRYATAQPVTRLDAGAQGIVHVFATTAGVPAEFALPEGLKVLAADGQLARIGTHNGRAVSVLLLTPEQLAQLSVLDIAGQRRLVFSDQQAWTADGKLQLRGVGVQPLRAAVFPALPKPSGAGVQVRQDGLLQRLEVASTGDAPTLQIKATRPAGNAPRVLKGGLAGAAVQPIPEAFATAASWSLKLPAQASAKDEDVLLELDIVGDIGRVFSGTTMLDDWYYNGQRWQIGLKQFALKPGAELKLTVLPLRADAPIYIDAAHRPTFAQGHTQVAELRGARLLPVRRAAITP</sequence>
<evidence type="ECO:0000256" key="6">
    <source>
        <dbReference type="SAM" id="SignalP"/>
    </source>
</evidence>
<dbReference type="Proteomes" id="UP001180825">
    <property type="component" value="Unassembled WGS sequence"/>
</dbReference>
<dbReference type="EC" id="3.2.1.23" evidence="4"/>
<evidence type="ECO:0000256" key="1">
    <source>
        <dbReference type="ARBA" id="ARBA00009809"/>
    </source>
</evidence>
<dbReference type="InterPro" id="IPR019801">
    <property type="entry name" value="Glyco_hydro_35_CS"/>
</dbReference>
<evidence type="ECO:0000256" key="3">
    <source>
        <dbReference type="ARBA" id="ARBA00023295"/>
    </source>
</evidence>
<comment type="similarity">
    <text evidence="1 5">Belongs to the glycosyl hydrolase 35 family.</text>
</comment>
<comment type="catalytic activity">
    <reaction evidence="4">
        <text>Hydrolysis of terminal non-reducing beta-D-galactose residues in beta-D-galactosides.</text>
        <dbReference type="EC" id="3.2.1.23"/>
    </reaction>
</comment>
<dbReference type="SUPFAM" id="SSF51445">
    <property type="entry name" value="(Trans)glycosidases"/>
    <property type="match status" value="1"/>
</dbReference>
<dbReference type="Gene3D" id="3.20.20.80">
    <property type="entry name" value="Glycosidases"/>
    <property type="match status" value="1"/>
</dbReference>
<name>A0ABU2A6V0_9BURK</name>
<keyword evidence="2 4" id="KW-0378">Hydrolase</keyword>
<dbReference type="Pfam" id="PF01301">
    <property type="entry name" value="Glyco_hydro_35"/>
    <property type="match status" value="1"/>
</dbReference>
<dbReference type="PROSITE" id="PS01182">
    <property type="entry name" value="GLYCOSYL_HYDROL_F35"/>
    <property type="match status" value="1"/>
</dbReference>
<keyword evidence="3 4" id="KW-0326">Glycosidase</keyword>
<proteinExistence type="inferred from homology"/>
<feature type="domain" description="Glycoside hydrolase 35 catalytic" evidence="7">
    <location>
        <begin position="60"/>
        <end position="405"/>
    </location>
</feature>
<organism evidence="8 9">
    <name type="scientific">Roseateles asaccharophilus</name>
    <dbReference type="NCBI Taxonomy" id="582607"/>
    <lineage>
        <taxon>Bacteria</taxon>
        <taxon>Pseudomonadati</taxon>
        <taxon>Pseudomonadota</taxon>
        <taxon>Betaproteobacteria</taxon>
        <taxon>Burkholderiales</taxon>
        <taxon>Sphaerotilaceae</taxon>
        <taxon>Roseateles</taxon>
    </lineage>
</organism>
<dbReference type="InterPro" id="IPR031330">
    <property type="entry name" value="Gly_Hdrlase_35_cat"/>
</dbReference>
<evidence type="ECO:0000256" key="4">
    <source>
        <dbReference type="RuleBase" id="RU000675"/>
    </source>
</evidence>
<accession>A0ABU2A6V0</accession>
<dbReference type="PRINTS" id="PR00742">
    <property type="entry name" value="GLHYDRLASE35"/>
</dbReference>